<protein>
    <submittedName>
        <fullName evidence="1">Uncharacterized protein</fullName>
    </submittedName>
</protein>
<name>A0ACC0PG39_RHOML</name>
<dbReference type="Proteomes" id="UP001062846">
    <property type="component" value="Chromosome 3"/>
</dbReference>
<sequence>MDIVSPLPSQTLQSSVNSSKKSYIPQVKNDLIPKIKQEFVSLDAIYEFYNNYGKESGFGTREWSSRKNGDKVVVRKEYVCCKQGHWVSKKLVQIAGTSKRRRGIIREGCGAKLAVVRSKSGDKYVVTKFVEAHNHSLASPGRTHLLPSHRKVTSAKRALAEQLSQANVPTCQQMSIFEVQAGGLKNVGFGLQDLYNSQRDIRTMLLGQDADMLYEYFQIQQQKNPGFMFSMEKDDEMRLKHCFWADARARKSYQYFGDVVVFDTTYNTNRYRMIFAPILGVNHHRQTTLFGCGLLSDESSESFEWLFKEWLKAMPGGPPKMIITDQDPAMTKAFANVLPNTHHRYCIWHIRYVSLNNSLYDFVTRFARGLAHIRHNELDLDHKDLNEKPQLMTPFPMESTMSELYTLAIFHKFQDEIFQILGYMVKMTHEDEHYRFYTVQRAKVSGARVRNLMVNKSSDHVSCSCKLFEFDGIPCRHLLAYFNRMEILDLPDEFILARWTKSAKIKTVVNDVGGSVEQICDTSMFQRRNKLFKLASSVIDDAVLTEDGSEILEEALCSVRNELCAMNLGSGGGKLSGSVSHVAIPCEHNFKDASS</sequence>
<evidence type="ECO:0000313" key="1">
    <source>
        <dbReference type="EMBL" id="KAI8563743.1"/>
    </source>
</evidence>
<proteinExistence type="predicted"/>
<dbReference type="EMBL" id="CM046390">
    <property type="protein sequence ID" value="KAI8563743.1"/>
    <property type="molecule type" value="Genomic_DNA"/>
</dbReference>
<comment type="caution">
    <text evidence="1">The sequence shown here is derived from an EMBL/GenBank/DDBJ whole genome shotgun (WGS) entry which is preliminary data.</text>
</comment>
<organism evidence="1 2">
    <name type="scientific">Rhododendron molle</name>
    <name type="common">Chinese azalea</name>
    <name type="synonym">Azalea mollis</name>
    <dbReference type="NCBI Taxonomy" id="49168"/>
    <lineage>
        <taxon>Eukaryota</taxon>
        <taxon>Viridiplantae</taxon>
        <taxon>Streptophyta</taxon>
        <taxon>Embryophyta</taxon>
        <taxon>Tracheophyta</taxon>
        <taxon>Spermatophyta</taxon>
        <taxon>Magnoliopsida</taxon>
        <taxon>eudicotyledons</taxon>
        <taxon>Gunneridae</taxon>
        <taxon>Pentapetalae</taxon>
        <taxon>asterids</taxon>
        <taxon>Ericales</taxon>
        <taxon>Ericaceae</taxon>
        <taxon>Ericoideae</taxon>
        <taxon>Rhodoreae</taxon>
        <taxon>Rhododendron</taxon>
    </lineage>
</organism>
<gene>
    <name evidence="1" type="ORF">RHMOL_Rhmol03G0132600</name>
</gene>
<keyword evidence="2" id="KW-1185">Reference proteome</keyword>
<evidence type="ECO:0000313" key="2">
    <source>
        <dbReference type="Proteomes" id="UP001062846"/>
    </source>
</evidence>
<accession>A0ACC0PG39</accession>
<reference evidence="1" key="1">
    <citation type="submission" date="2022-02" db="EMBL/GenBank/DDBJ databases">
        <title>Plant Genome Project.</title>
        <authorList>
            <person name="Zhang R.-G."/>
        </authorList>
    </citation>
    <scope>NUCLEOTIDE SEQUENCE</scope>
    <source>
        <strain evidence="1">AT1</strain>
    </source>
</reference>